<evidence type="ECO:0000313" key="10">
    <source>
        <dbReference type="Proteomes" id="UP000053328"/>
    </source>
</evidence>
<dbReference type="EMBL" id="KN847499">
    <property type="protein sequence ID" value="KIW11636.1"/>
    <property type="molecule type" value="Genomic_DNA"/>
</dbReference>
<dbReference type="InterPro" id="IPR050613">
    <property type="entry name" value="Sec_Metabolite_Reg"/>
</dbReference>
<keyword evidence="2" id="KW-0479">Metal-binding</keyword>
<sequence length="856" mass="95422">MRAVRLRQIEFAARGNLSLAIHAGIESGHSHWPAQTFKTKKPPPRLKCDRNLPACGSCLRRGELVACTYASRQPNLRDCPQSSTRDPEQLQRKIDRLERLIVEFVENPRGNSAGSGIACVQTDRLDGSALRVIAPRVHHGDIDLTIHAGQETVVEPDPVSVRTLKIDGHHPKSLSIDEAHWARLLNEIAEVRGHVQTQQKKYDEQLQRISMLMGRTSYDPGPALLFGSSRTASRSEIVSQLPSKYFCDLMVDRYFSTLDPGLYILHQPTFREQYEAYWADPGGQTSIVWIALLFAVLRVAMNDWIREGDEPIEYSGKCHDMGLTFRKRLTDCLLLADYTRPHEYLIEALILHLYSEYTVSRDSKSTTWVLTGMISRLAMRMGYHQENQPSLPMTPFHTEMRRRSWAFVRQADLLFSFQAGLPSMVKTKGFEKSLPLNIYDDHRFHRGCEVVPPPVADTEPTPVSYLLSKTRLAFGFARALKEMNRDEHPSYGRVFEIDQRLRSLYDKVPDFYKIHAIAEQAADPLQVVFSRYVLANLHYKSLCVVHSRYLEVARSSGTYAYSRRVCLESAMTMLRFQAIQNEEILVGGRRRSLTDYQTSLTIHDFLLAATVVSTELCITLRRGRGEERGLDGPTTAEMLKALDSSANIFSQSRDKSIEAYKAGDILGMILKKFQSPLPLSVSMPMHLWTDGTTAGAGAGAGAGSSPTSRSEEGDTAVVDINEAIMVGDDAAESVGQGPGGGDGVVDAPRRSFVPRRLDGHWRVDNALCGPKPTSDEWPPLSGEDDAARHHPPESSSAPPWRRHAHASSAPPTSAALDNGGLRGLFYPSMLDLSDPVSTLWSLSAGPSNRGYGDRPR</sequence>
<evidence type="ECO:0000256" key="5">
    <source>
        <dbReference type="ARBA" id="ARBA00023163"/>
    </source>
</evidence>
<dbReference type="Gene3D" id="4.10.240.10">
    <property type="entry name" value="Zn(2)-C6 fungal-type DNA-binding domain"/>
    <property type="match status" value="1"/>
</dbReference>
<keyword evidence="3" id="KW-0805">Transcription regulation</keyword>
<reference evidence="9 10" key="1">
    <citation type="submission" date="2015-01" db="EMBL/GenBank/DDBJ databases">
        <title>The Genome Sequence of Exophiala spinifera CBS89968.</title>
        <authorList>
            <consortium name="The Broad Institute Genomics Platform"/>
            <person name="Cuomo C."/>
            <person name="de Hoog S."/>
            <person name="Gorbushina A."/>
            <person name="Stielow B."/>
            <person name="Teixiera M."/>
            <person name="Abouelleil A."/>
            <person name="Chapman S.B."/>
            <person name="Priest M."/>
            <person name="Young S.K."/>
            <person name="Wortman J."/>
            <person name="Nusbaum C."/>
            <person name="Birren B."/>
        </authorList>
    </citation>
    <scope>NUCLEOTIDE SEQUENCE [LARGE SCALE GENOMIC DNA]</scope>
    <source>
        <strain evidence="9 10">CBS 89968</strain>
    </source>
</reference>
<evidence type="ECO:0000259" key="8">
    <source>
        <dbReference type="SMART" id="SM00906"/>
    </source>
</evidence>
<dbReference type="RefSeq" id="XP_016231852.1">
    <property type="nucleotide sequence ID" value="XM_016385250.1"/>
</dbReference>
<evidence type="ECO:0000313" key="9">
    <source>
        <dbReference type="EMBL" id="KIW11636.1"/>
    </source>
</evidence>
<keyword evidence="5" id="KW-0804">Transcription</keyword>
<evidence type="ECO:0000256" key="4">
    <source>
        <dbReference type="ARBA" id="ARBA00023125"/>
    </source>
</evidence>
<protein>
    <recommendedName>
        <fullName evidence="8">Xylanolytic transcriptional activator regulatory domain-containing protein</fullName>
    </recommendedName>
</protein>
<dbReference type="Pfam" id="PF04082">
    <property type="entry name" value="Fungal_trans"/>
    <property type="match status" value="1"/>
</dbReference>
<dbReference type="PANTHER" id="PTHR31001">
    <property type="entry name" value="UNCHARACTERIZED TRANSCRIPTIONAL REGULATORY PROTEIN"/>
    <property type="match status" value="1"/>
</dbReference>
<gene>
    <name evidence="9" type="ORF">PV08_10938</name>
</gene>
<evidence type="ECO:0000256" key="6">
    <source>
        <dbReference type="ARBA" id="ARBA00023242"/>
    </source>
</evidence>
<evidence type="ECO:0000256" key="7">
    <source>
        <dbReference type="SAM" id="MobiDB-lite"/>
    </source>
</evidence>
<dbReference type="CDD" id="cd12148">
    <property type="entry name" value="fungal_TF_MHR"/>
    <property type="match status" value="1"/>
</dbReference>
<dbReference type="InterPro" id="IPR007219">
    <property type="entry name" value="XnlR_reg_dom"/>
</dbReference>
<keyword evidence="10" id="KW-1185">Reference proteome</keyword>
<dbReference type="InterPro" id="IPR001138">
    <property type="entry name" value="Zn2Cys6_DnaBD"/>
</dbReference>
<evidence type="ECO:0000256" key="3">
    <source>
        <dbReference type="ARBA" id="ARBA00023015"/>
    </source>
</evidence>
<keyword evidence="4" id="KW-0238">DNA-binding</keyword>
<dbReference type="SMART" id="SM00906">
    <property type="entry name" value="Fungal_trans"/>
    <property type="match status" value="1"/>
</dbReference>
<dbReference type="OrthoDB" id="5579088at2759"/>
<proteinExistence type="predicted"/>
<dbReference type="GO" id="GO:0003677">
    <property type="term" value="F:DNA binding"/>
    <property type="evidence" value="ECO:0007669"/>
    <property type="project" value="UniProtKB-KW"/>
</dbReference>
<feature type="region of interest" description="Disordered" evidence="7">
    <location>
        <begin position="694"/>
        <end position="713"/>
    </location>
</feature>
<dbReference type="STRING" id="91928.A0A0D1Y9G5"/>
<dbReference type="GO" id="GO:0008270">
    <property type="term" value="F:zinc ion binding"/>
    <property type="evidence" value="ECO:0007669"/>
    <property type="project" value="InterPro"/>
</dbReference>
<dbReference type="GO" id="GO:0005634">
    <property type="term" value="C:nucleus"/>
    <property type="evidence" value="ECO:0007669"/>
    <property type="project" value="UniProtKB-SubCell"/>
</dbReference>
<dbReference type="GO" id="GO:0000981">
    <property type="term" value="F:DNA-binding transcription factor activity, RNA polymerase II-specific"/>
    <property type="evidence" value="ECO:0007669"/>
    <property type="project" value="InterPro"/>
</dbReference>
<name>A0A0D1Y9G5_9EURO</name>
<feature type="compositionally biased region" description="Low complexity" evidence="7">
    <location>
        <begin position="806"/>
        <end position="815"/>
    </location>
</feature>
<evidence type="ECO:0000256" key="2">
    <source>
        <dbReference type="ARBA" id="ARBA00022723"/>
    </source>
</evidence>
<keyword evidence="6" id="KW-0539">Nucleus</keyword>
<organism evidence="9 10">
    <name type="scientific">Exophiala spinifera</name>
    <dbReference type="NCBI Taxonomy" id="91928"/>
    <lineage>
        <taxon>Eukaryota</taxon>
        <taxon>Fungi</taxon>
        <taxon>Dikarya</taxon>
        <taxon>Ascomycota</taxon>
        <taxon>Pezizomycotina</taxon>
        <taxon>Eurotiomycetes</taxon>
        <taxon>Chaetothyriomycetidae</taxon>
        <taxon>Chaetothyriales</taxon>
        <taxon>Herpotrichiellaceae</taxon>
        <taxon>Exophiala</taxon>
    </lineage>
</organism>
<dbReference type="GeneID" id="27338021"/>
<dbReference type="CDD" id="cd00067">
    <property type="entry name" value="GAL4"/>
    <property type="match status" value="1"/>
</dbReference>
<dbReference type="GO" id="GO:0006351">
    <property type="term" value="P:DNA-templated transcription"/>
    <property type="evidence" value="ECO:0007669"/>
    <property type="project" value="InterPro"/>
</dbReference>
<dbReference type="VEuPathDB" id="FungiDB:PV08_10938"/>
<evidence type="ECO:0000256" key="1">
    <source>
        <dbReference type="ARBA" id="ARBA00004123"/>
    </source>
</evidence>
<feature type="domain" description="Xylanolytic transcriptional activator regulatory" evidence="8">
    <location>
        <begin position="367"/>
        <end position="441"/>
    </location>
</feature>
<feature type="region of interest" description="Disordered" evidence="7">
    <location>
        <begin position="763"/>
        <end position="820"/>
    </location>
</feature>
<dbReference type="HOGENOM" id="CLU_007426_0_2_1"/>
<accession>A0A0D1Y9G5</accession>
<comment type="subcellular location">
    <subcellularLocation>
        <location evidence="1">Nucleus</location>
    </subcellularLocation>
</comment>
<dbReference type="InterPro" id="IPR036864">
    <property type="entry name" value="Zn2-C6_fun-type_DNA-bd_sf"/>
</dbReference>
<dbReference type="Proteomes" id="UP000053328">
    <property type="component" value="Unassembled WGS sequence"/>
</dbReference>
<dbReference type="PANTHER" id="PTHR31001:SF49">
    <property type="entry name" value="ZN(II)2CYS6 TRANSCRIPTION FACTOR (EUROFUNG)"/>
    <property type="match status" value="1"/>
</dbReference>
<dbReference type="AlphaFoldDB" id="A0A0D1Y9G5"/>